<feature type="compositionally biased region" description="Polar residues" evidence="3">
    <location>
        <begin position="1"/>
        <end position="27"/>
    </location>
</feature>
<feature type="region of interest" description="Disordered" evidence="3">
    <location>
        <begin position="105"/>
        <end position="127"/>
    </location>
</feature>
<dbReference type="EnsemblPlants" id="Kaladp0099s0070.3.v1.1">
    <property type="protein sequence ID" value="Kaladp0099s0070.3.v1.1"/>
    <property type="gene ID" value="Kaladp0099s0070.v1.1"/>
</dbReference>
<feature type="region of interest" description="Disordered" evidence="3">
    <location>
        <begin position="1"/>
        <end position="84"/>
    </location>
</feature>
<accession>A0A7N0V3N7</accession>
<protein>
    <submittedName>
        <fullName evidence="6">Uncharacterized protein</fullName>
    </submittedName>
</protein>
<dbReference type="AlphaFoldDB" id="A0A7N0V3N7"/>
<dbReference type="Gramene" id="Kaladp0099s0070.2.v1.1">
    <property type="protein sequence ID" value="Kaladp0099s0070.2.v1.1"/>
    <property type="gene ID" value="Kaladp0099s0070.v1.1"/>
</dbReference>
<dbReference type="InterPro" id="IPR000340">
    <property type="entry name" value="Dual-sp_phosphatase_cat-dom"/>
</dbReference>
<feature type="region of interest" description="Disordered" evidence="3">
    <location>
        <begin position="629"/>
        <end position="649"/>
    </location>
</feature>
<dbReference type="Pfam" id="PF00782">
    <property type="entry name" value="DSPc"/>
    <property type="match status" value="1"/>
</dbReference>
<dbReference type="SUPFAM" id="SSF55753">
    <property type="entry name" value="Actin depolymerizing proteins"/>
    <property type="match status" value="2"/>
</dbReference>
<dbReference type="InterPro" id="IPR057528">
    <property type="entry name" value="MPK1_C"/>
</dbReference>
<feature type="compositionally biased region" description="Polar residues" evidence="3">
    <location>
        <begin position="629"/>
        <end position="642"/>
    </location>
</feature>
<feature type="compositionally biased region" description="Low complexity" evidence="3">
    <location>
        <begin position="525"/>
        <end position="566"/>
    </location>
</feature>
<feature type="domain" description="Tyrosine specific protein phosphatases" evidence="5">
    <location>
        <begin position="218"/>
        <end position="279"/>
    </location>
</feature>
<dbReference type="SMART" id="SM00195">
    <property type="entry name" value="DSPc"/>
    <property type="match status" value="1"/>
</dbReference>
<keyword evidence="1" id="KW-0378">Hydrolase</keyword>
<dbReference type="PROSITE" id="PS50056">
    <property type="entry name" value="TYR_PHOSPHATASE_2"/>
    <property type="match status" value="1"/>
</dbReference>
<dbReference type="Gramene" id="Kaladp0099s0070.5.v1.1">
    <property type="protein sequence ID" value="Kaladp0099s0070.5.v1.1"/>
    <property type="gene ID" value="Kaladp0099s0070.v1.1"/>
</dbReference>
<dbReference type="Gramene" id="Kaladp0099s0070.4.v1.1">
    <property type="protein sequence ID" value="Kaladp0099s0070.4.v1.1"/>
    <property type="gene ID" value="Kaladp0099s0070.v1.1"/>
</dbReference>
<dbReference type="InterPro" id="IPR029006">
    <property type="entry name" value="ADF-H/Gelsolin-like_dom_sf"/>
</dbReference>
<dbReference type="Gene3D" id="3.40.20.10">
    <property type="entry name" value="Severin"/>
    <property type="match status" value="1"/>
</dbReference>
<evidence type="ECO:0000256" key="3">
    <source>
        <dbReference type="SAM" id="MobiDB-lite"/>
    </source>
</evidence>
<dbReference type="PANTHER" id="PTHR46381:SF4">
    <property type="entry name" value="PROTEIN-TYROSINE-PHOSPHATASE MKP1"/>
    <property type="match status" value="1"/>
</dbReference>
<organism evidence="6 7">
    <name type="scientific">Kalanchoe fedtschenkoi</name>
    <name type="common">Lavender scallops</name>
    <name type="synonym">South American air plant</name>
    <dbReference type="NCBI Taxonomy" id="63787"/>
    <lineage>
        <taxon>Eukaryota</taxon>
        <taxon>Viridiplantae</taxon>
        <taxon>Streptophyta</taxon>
        <taxon>Embryophyta</taxon>
        <taxon>Tracheophyta</taxon>
        <taxon>Spermatophyta</taxon>
        <taxon>Magnoliopsida</taxon>
        <taxon>eudicotyledons</taxon>
        <taxon>Gunneridae</taxon>
        <taxon>Pentapetalae</taxon>
        <taxon>Saxifragales</taxon>
        <taxon>Crassulaceae</taxon>
        <taxon>Kalanchoe</taxon>
    </lineage>
</organism>
<evidence type="ECO:0000313" key="6">
    <source>
        <dbReference type="EnsemblPlants" id="Kaladp0099s0070.5.v1.1"/>
    </source>
</evidence>
<dbReference type="PROSITE" id="PS00383">
    <property type="entry name" value="TYR_PHOSPHATASE_1"/>
    <property type="match status" value="1"/>
</dbReference>
<dbReference type="Proteomes" id="UP000594263">
    <property type="component" value="Unplaced"/>
</dbReference>
<reference evidence="6" key="1">
    <citation type="submission" date="2021-01" db="UniProtKB">
        <authorList>
            <consortium name="EnsemblPlants"/>
        </authorList>
    </citation>
    <scope>IDENTIFICATION</scope>
</reference>
<dbReference type="Gramene" id="Kaladp0099s0070.6.v1.1">
    <property type="protein sequence ID" value="Kaladp0099s0070.6.v1.1"/>
    <property type="gene ID" value="Kaladp0099s0070.v1.1"/>
</dbReference>
<dbReference type="OMA" id="EEPINFW"/>
<dbReference type="Gramene" id="Kaladp0099s0070.1.v1.1">
    <property type="protein sequence ID" value="Kaladp0099s0070.1.v1.1"/>
    <property type="gene ID" value="Kaladp0099s0070.v1.1"/>
</dbReference>
<keyword evidence="2" id="KW-0904">Protein phosphatase</keyword>
<evidence type="ECO:0000259" key="5">
    <source>
        <dbReference type="PROSITE" id="PS50056"/>
    </source>
</evidence>
<dbReference type="SUPFAM" id="SSF52799">
    <property type="entry name" value="(Phosphotyrosine protein) phosphatases II"/>
    <property type="match status" value="1"/>
</dbReference>
<evidence type="ECO:0000313" key="7">
    <source>
        <dbReference type="Proteomes" id="UP000594263"/>
    </source>
</evidence>
<keyword evidence="7" id="KW-1185">Reference proteome</keyword>
<dbReference type="PANTHER" id="PTHR46381">
    <property type="entry name" value="MKPA PROTEIN"/>
    <property type="match status" value="1"/>
</dbReference>
<feature type="region of interest" description="Disordered" evidence="3">
    <location>
        <begin position="525"/>
        <end position="583"/>
    </location>
</feature>
<evidence type="ECO:0000256" key="2">
    <source>
        <dbReference type="ARBA" id="ARBA00022912"/>
    </source>
</evidence>
<dbReference type="EnsemblPlants" id="Kaladp0099s0070.6.v1.1">
    <property type="protein sequence ID" value="Kaladp0099s0070.6.v1.1"/>
    <property type="gene ID" value="Kaladp0099s0070.v1.1"/>
</dbReference>
<dbReference type="InterPro" id="IPR016130">
    <property type="entry name" value="Tyr_Pase_AS"/>
</dbReference>
<feature type="domain" description="Tyrosine-protein phosphatase" evidence="4">
    <location>
        <begin position="159"/>
        <end position="301"/>
    </location>
</feature>
<dbReference type="EnsemblPlants" id="Kaladp0099s0070.4.v1.1">
    <property type="protein sequence ID" value="Kaladp0099s0070.4.v1.1"/>
    <property type="gene ID" value="Kaladp0099s0070.v1.1"/>
</dbReference>
<proteinExistence type="predicted"/>
<dbReference type="InterPro" id="IPR000387">
    <property type="entry name" value="Tyr_Pase_dom"/>
</dbReference>
<dbReference type="InterPro" id="IPR029021">
    <property type="entry name" value="Prot-tyrosine_phosphatase-like"/>
</dbReference>
<dbReference type="Pfam" id="PF25466">
    <property type="entry name" value="MPK1_gelsolin_C"/>
    <property type="match status" value="1"/>
</dbReference>
<dbReference type="PROSITE" id="PS50054">
    <property type="entry name" value="TYR_PHOSPHATASE_DUAL"/>
    <property type="match status" value="1"/>
</dbReference>
<sequence length="834" mass="92517">MMRNQDLGSNSGDPCQVDSSSDPQISGNRKLFWRSASWSSSRTGLQRHEEEGLVDPNGASGQHRRFPVPLTPRAHTSSKSRACLPPLQPLSIARRSLDEWPRAGSDDIGEWLQPTTPSGRSDANKNGERLKLDMSVIQQEPEKNGGLVRRDKIAFFDKKCSKVAEHIYLGGDAVAKDRNILKQNGITHILNCVGFVCPEYFKADFAYRTLWLQDSPSEDITSILYDVFDYFEDVREQGGKVFVHCCQGVSRSTSLVIAYLMWREGQSFDDAFQYVKAARGIADPNMGFACQLLQCQKRVHAIPLSPSSLLRIYRIAPHSPYDPLHLVPKLLNDPSPRALDSRGAFIIHIPSAIYVWIGKSCETIIERDARGAACQIVRYEKVQGPVSTVSEGEEPAYFWDAFSNLMPLMDKCGENFIVGDSLVKTRPDERIVESYNVDFEIIRKAIKGGFVPPFTSSGTEHEMRLPARESSWSSLRRKFSRDNMKEFANATKLSLSRVYPDCRLIVGSDESTVKRPQHASFLSSISQSPSSCSSSSSSSASPPYLSPDSISADSGCSSKSCSGSPSETPKLSLHPPLSSTQSDSDISILCSKISDPWHHSTPSTSMKFPHTLGERRGGFSKSLKLPVANTDTQTIGPSSRSISGHEKPDARKNIVCVSSNPGDFEIIFKSNSRERDSSHSHTMETVSESVASICLIKDAGYCNNNGESQMNNSLFEERKPVHQCRTPAVHSWPTLEKLENFGKGDLDSRAAFVITDSKTGHEGRIIYFWLGRSFSLDRKWTQKCTGTGEDLGEADHKRISVHVLAQWGLSEDTEIKVVREGQEPLEFEALLSLL</sequence>
<evidence type="ECO:0000256" key="1">
    <source>
        <dbReference type="ARBA" id="ARBA00022801"/>
    </source>
</evidence>
<dbReference type="CDD" id="cd14498">
    <property type="entry name" value="DSP"/>
    <property type="match status" value="1"/>
</dbReference>
<dbReference type="Gramene" id="Kaladp0099s0070.3.v1.1">
    <property type="protein sequence ID" value="Kaladp0099s0070.3.v1.1"/>
    <property type="gene ID" value="Kaladp0099s0070.v1.1"/>
</dbReference>
<dbReference type="GO" id="GO:0004721">
    <property type="term" value="F:phosphoprotein phosphatase activity"/>
    <property type="evidence" value="ECO:0007669"/>
    <property type="project" value="UniProtKB-KW"/>
</dbReference>
<dbReference type="InterPro" id="IPR020422">
    <property type="entry name" value="TYR_PHOSPHATASE_DUAL_dom"/>
</dbReference>
<dbReference type="EnsemblPlants" id="Kaladp0099s0070.1.v1.1">
    <property type="protein sequence ID" value="Kaladp0099s0070.1.v1.1"/>
    <property type="gene ID" value="Kaladp0099s0070.v1.1"/>
</dbReference>
<dbReference type="Gene3D" id="3.90.190.10">
    <property type="entry name" value="Protein tyrosine phosphatase superfamily"/>
    <property type="match status" value="1"/>
</dbReference>
<evidence type="ECO:0000259" key="4">
    <source>
        <dbReference type="PROSITE" id="PS50054"/>
    </source>
</evidence>
<dbReference type="EnsemblPlants" id="Kaladp0099s0070.2.v1.1">
    <property type="protein sequence ID" value="Kaladp0099s0070.2.v1.1"/>
    <property type="gene ID" value="Kaladp0099s0070.v1.1"/>
</dbReference>
<dbReference type="EnsemblPlants" id="Kaladp0099s0070.5.v1.1">
    <property type="protein sequence ID" value="Kaladp0099s0070.5.v1.1"/>
    <property type="gene ID" value="Kaladp0099s0070.v1.1"/>
</dbReference>
<name>A0A7N0V3N7_KALFE</name>